<dbReference type="InterPro" id="IPR036291">
    <property type="entry name" value="NAD(P)-bd_dom_sf"/>
</dbReference>
<dbReference type="SUPFAM" id="SSF51735">
    <property type="entry name" value="NAD(P)-binding Rossmann-fold domains"/>
    <property type="match status" value="1"/>
</dbReference>
<sequence length="102" mass="10950">MAAEGARVAMMDLSPAVTDRAKELVEDGFEVTPYVGDVSIESDMAAVIETAVATYGRLDVLWTDAGSASTSTVARPATCRCLWTGAEPPRSERRPEQQTATW</sequence>
<dbReference type="Pfam" id="PF13561">
    <property type="entry name" value="adh_short_C2"/>
    <property type="match status" value="1"/>
</dbReference>
<dbReference type="RefSeq" id="WP_253241576.1">
    <property type="nucleotide sequence ID" value="NZ_JAMYJR010000038.1"/>
</dbReference>
<name>A0ABT1DXK1_9ACTN</name>
<comment type="caution">
    <text evidence="1">The sequence shown here is derived from an EMBL/GenBank/DDBJ whole genome shotgun (WGS) entry which is preliminary data.</text>
</comment>
<gene>
    <name evidence="1" type="ORF">M1L60_33505</name>
</gene>
<dbReference type="Proteomes" id="UP001523369">
    <property type="component" value="Unassembled WGS sequence"/>
</dbReference>
<evidence type="ECO:0000313" key="2">
    <source>
        <dbReference type="Proteomes" id="UP001523369"/>
    </source>
</evidence>
<keyword evidence="2" id="KW-1185">Reference proteome</keyword>
<dbReference type="Gene3D" id="3.40.50.720">
    <property type="entry name" value="NAD(P)-binding Rossmann-like Domain"/>
    <property type="match status" value="1"/>
</dbReference>
<protein>
    <submittedName>
        <fullName evidence="1">SDR family oxidoreductase</fullName>
    </submittedName>
</protein>
<proteinExistence type="predicted"/>
<reference evidence="1 2" key="1">
    <citation type="submission" date="2022-06" db="EMBL/GenBank/DDBJ databases">
        <title>New Species of the Genus Actinoplanes, ActinopZanes ferrugineus.</title>
        <authorList>
            <person name="Ding P."/>
        </authorList>
    </citation>
    <scope>NUCLEOTIDE SEQUENCE [LARGE SCALE GENOMIC DNA]</scope>
    <source>
        <strain evidence="1 2">TRM88003</strain>
    </source>
</reference>
<dbReference type="EMBL" id="JAMYJR010000038">
    <property type="protein sequence ID" value="MCO8275512.1"/>
    <property type="molecule type" value="Genomic_DNA"/>
</dbReference>
<dbReference type="InterPro" id="IPR002347">
    <property type="entry name" value="SDR_fam"/>
</dbReference>
<accession>A0ABT1DXK1</accession>
<organism evidence="1 2">
    <name type="scientific">Paractinoplanes aksuensis</name>
    <dbReference type="NCBI Taxonomy" id="2939490"/>
    <lineage>
        <taxon>Bacteria</taxon>
        <taxon>Bacillati</taxon>
        <taxon>Actinomycetota</taxon>
        <taxon>Actinomycetes</taxon>
        <taxon>Micromonosporales</taxon>
        <taxon>Micromonosporaceae</taxon>
        <taxon>Paractinoplanes</taxon>
    </lineage>
</organism>
<evidence type="ECO:0000313" key="1">
    <source>
        <dbReference type="EMBL" id="MCO8275512.1"/>
    </source>
</evidence>